<dbReference type="EMBL" id="JBBMEJ010000013">
    <property type="protein sequence ID" value="MEQ2371508.1"/>
    <property type="molecule type" value="Genomic_DNA"/>
</dbReference>
<evidence type="ECO:0000313" key="3">
    <source>
        <dbReference type="Proteomes" id="UP001473063"/>
    </source>
</evidence>
<dbReference type="Pfam" id="PF02769">
    <property type="entry name" value="AIRS_C"/>
    <property type="match status" value="1"/>
</dbReference>
<dbReference type="PANTHER" id="PTHR30303:SF4">
    <property type="entry name" value="HYDROGENASE EXPRESSION_FORMATION PROTEIN HYPE"/>
    <property type="match status" value="1"/>
</dbReference>
<dbReference type="PANTHER" id="PTHR30303">
    <property type="entry name" value="HYDROGENASE ISOENZYMES FORMATION PROTEIN HYPE"/>
    <property type="match status" value="1"/>
</dbReference>
<feature type="domain" description="PurM-like C-terminal" evidence="1">
    <location>
        <begin position="20"/>
        <end position="176"/>
    </location>
</feature>
<sequence>MKLGKKALEALQAEIDGILKPGDELIVAGAVAAEGTAWLTENRHEKLREFFAERFLEDARRLPEIYGTGRLEENNKVWKMAEKAGASARYLMGEGGFLAALWKMAEASGVGLEVDLRTVPIRQETIEICEIFDVNPYKLLSGGSILLGISGGDAFVQELRREGIMAAVIGQTNSGNDRLLYSGGNARYLERPAKDEINRFRENSGEMTEQQKRG</sequence>
<dbReference type="InterPro" id="IPR010918">
    <property type="entry name" value="PurM-like_C_dom"/>
</dbReference>
<reference evidence="2 3" key="1">
    <citation type="submission" date="2024-03" db="EMBL/GenBank/DDBJ databases">
        <title>Human intestinal bacterial collection.</title>
        <authorList>
            <person name="Pauvert C."/>
            <person name="Hitch T.C.A."/>
            <person name="Clavel T."/>
        </authorList>
    </citation>
    <scope>NUCLEOTIDE SEQUENCE [LARGE SCALE GENOMIC DNA]</scope>
    <source>
        <strain evidence="2 3">CLA-JM-H16</strain>
    </source>
</reference>
<organism evidence="2 3">
    <name type="scientific">Blautia aquisgranensis</name>
    <dbReference type="NCBI Taxonomy" id="3133153"/>
    <lineage>
        <taxon>Bacteria</taxon>
        <taxon>Bacillati</taxon>
        <taxon>Bacillota</taxon>
        <taxon>Clostridia</taxon>
        <taxon>Lachnospirales</taxon>
        <taxon>Lachnospiraceae</taxon>
        <taxon>Blautia</taxon>
    </lineage>
</organism>
<dbReference type="InterPro" id="IPR011854">
    <property type="entry name" value="HypE"/>
</dbReference>
<dbReference type="SUPFAM" id="SSF56042">
    <property type="entry name" value="PurM C-terminal domain-like"/>
    <property type="match status" value="1"/>
</dbReference>
<evidence type="ECO:0000259" key="1">
    <source>
        <dbReference type="Pfam" id="PF02769"/>
    </source>
</evidence>
<comment type="caution">
    <text evidence="2">The sequence shown here is derived from an EMBL/GenBank/DDBJ whole genome shotgun (WGS) entry which is preliminary data.</text>
</comment>
<dbReference type="RefSeq" id="WP_178643819.1">
    <property type="nucleotide sequence ID" value="NZ_JBBMEJ010000013.1"/>
</dbReference>
<dbReference type="Gene3D" id="3.90.650.10">
    <property type="entry name" value="PurM-like C-terminal domain"/>
    <property type="match status" value="1"/>
</dbReference>
<dbReference type="Proteomes" id="UP001473063">
    <property type="component" value="Unassembled WGS sequence"/>
</dbReference>
<proteinExistence type="predicted"/>
<name>A0ABV1BFV2_9FIRM</name>
<protein>
    <submittedName>
        <fullName evidence="2">AIR synthase-related protein</fullName>
    </submittedName>
</protein>
<evidence type="ECO:0000313" key="2">
    <source>
        <dbReference type="EMBL" id="MEQ2371508.1"/>
    </source>
</evidence>
<dbReference type="InterPro" id="IPR036676">
    <property type="entry name" value="PurM-like_C_sf"/>
</dbReference>
<accession>A0ABV1BFV2</accession>
<keyword evidence="3" id="KW-1185">Reference proteome</keyword>
<gene>
    <name evidence="2" type="ORF">WMO28_11285</name>
</gene>